<protein>
    <recommendedName>
        <fullName evidence="2">MaoC-like domain-containing protein</fullName>
    </recommendedName>
</protein>
<dbReference type="Gene3D" id="3.10.129.10">
    <property type="entry name" value="Hotdog Thioesterase"/>
    <property type="match status" value="1"/>
</dbReference>
<dbReference type="InterPro" id="IPR002539">
    <property type="entry name" value="MaoC-like_dom"/>
</dbReference>
<dbReference type="Pfam" id="PF01575">
    <property type="entry name" value="MaoC_dehydratas"/>
    <property type="match status" value="1"/>
</dbReference>
<feature type="compositionally biased region" description="Polar residues" evidence="1">
    <location>
        <begin position="164"/>
        <end position="174"/>
    </location>
</feature>
<dbReference type="CDD" id="cd03454">
    <property type="entry name" value="YdeM"/>
    <property type="match status" value="1"/>
</dbReference>
<sequence length="187" mass="20023">MTGTTTAPPDALLHWEDFPVGETVAFGAYEVTREEITGFAEEFDPQPFHLEDAAANDSLLGGLAASGWHTCAILMRMICDEFLNRSAGLGSPGVDEVKWLKPVRAGNILSVRRTCLEARVSASRPEMGLCKFHYEVRTQTGTVVMTWVVTQLFSRRDAGPRPNASPSGDSGNQRGSAPSGEGGGGPK</sequence>
<dbReference type="PANTHER" id="PTHR43664">
    <property type="entry name" value="MONOAMINE OXIDASE-RELATED"/>
    <property type="match status" value="1"/>
</dbReference>
<dbReference type="SUPFAM" id="SSF54637">
    <property type="entry name" value="Thioesterase/thiol ester dehydrase-isomerase"/>
    <property type="match status" value="1"/>
</dbReference>
<reference evidence="3" key="1">
    <citation type="submission" date="2018-06" db="EMBL/GenBank/DDBJ databases">
        <authorList>
            <person name="Zhirakovskaya E."/>
        </authorList>
    </citation>
    <scope>NUCLEOTIDE SEQUENCE</scope>
</reference>
<proteinExistence type="predicted"/>
<dbReference type="EMBL" id="UOEM01000093">
    <property type="protein sequence ID" value="VAW16102.1"/>
    <property type="molecule type" value="Genomic_DNA"/>
</dbReference>
<accession>A0A3B0TNM9</accession>
<name>A0A3B0TNM9_9ZZZZ</name>
<dbReference type="InterPro" id="IPR029069">
    <property type="entry name" value="HotDog_dom_sf"/>
</dbReference>
<feature type="domain" description="MaoC-like" evidence="2">
    <location>
        <begin position="20"/>
        <end position="121"/>
    </location>
</feature>
<dbReference type="PANTHER" id="PTHR43664:SF1">
    <property type="entry name" value="BETA-METHYLMALYL-COA DEHYDRATASE"/>
    <property type="match status" value="1"/>
</dbReference>
<dbReference type="AlphaFoldDB" id="A0A3B0TNM9"/>
<evidence type="ECO:0000259" key="2">
    <source>
        <dbReference type="Pfam" id="PF01575"/>
    </source>
</evidence>
<organism evidence="3">
    <name type="scientific">hydrothermal vent metagenome</name>
    <dbReference type="NCBI Taxonomy" id="652676"/>
    <lineage>
        <taxon>unclassified sequences</taxon>
        <taxon>metagenomes</taxon>
        <taxon>ecological metagenomes</taxon>
    </lineage>
</organism>
<dbReference type="InterPro" id="IPR052342">
    <property type="entry name" value="MCH/BMMD"/>
</dbReference>
<evidence type="ECO:0000256" key="1">
    <source>
        <dbReference type="SAM" id="MobiDB-lite"/>
    </source>
</evidence>
<feature type="region of interest" description="Disordered" evidence="1">
    <location>
        <begin position="156"/>
        <end position="187"/>
    </location>
</feature>
<evidence type="ECO:0000313" key="3">
    <source>
        <dbReference type="EMBL" id="VAW16102.1"/>
    </source>
</evidence>
<gene>
    <name evidence="3" type="ORF">MNBD_ALPHA09-2294</name>
</gene>